<keyword evidence="7" id="KW-1185">Reference proteome</keyword>
<evidence type="ECO:0000256" key="5">
    <source>
        <dbReference type="HAMAP-Rule" id="MF_00373"/>
    </source>
</evidence>
<evidence type="ECO:0000256" key="2">
    <source>
        <dbReference type="ARBA" id="ARBA00022980"/>
    </source>
</evidence>
<dbReference type="InterPro" id="IPR034704">
    <property type="entry name" value="Ribosomal_bL28/bL31-like_sf"/>
</dbReference>
<dbReference type="PANTHER" id="PTHR39080:SF1">
    <property type="entry name" value="LARGE RIBOSOMAL SUBUNIT PROTEIN BL28A"/>
    <property type="match status" value="1"/>
</dbReference>
<gene>
    <name evidence="5 6" type="primary">rpmB</name>
    <name evidence="6" type="ORF">GH810_04820</name>
</gene>
<dbReference type="InterPro" id="IPR026569">
    <property type="entry name" value="Ribosomal_bL28"/>
</dbReference>
<proteinExistence type="inferred from homology"/>
<dbReference type="InterPro" id="IPR001383">
    <property type="entry name" value="Ribosomal_bL28_bact-type"/>
</dbReference>
<organism evidence="6 7">
    <name type="scientific">Acetobacterium paludosum</name>
    <dbReference type="NCBI Taxonomy" id="52693"/>
    <lineage>
        <taxon>Bacteria</taxon>
        <taxon>Bacillati</taxon>
        <taxon>Bacillota</taxon>
        <taxon>Clostridia</taxon>
        <taxon>Eubacteriales</taxon>
        <taxon>Eubacteriaceae</taxon>
        <taxon>Acetobacterium</taxon>
    </lineage>
</organism>
<keyword evidence="3 5" id="KW-0687">Ribonucleoprotein</keyword>
<dbReference type="SUPFAM" id="SSF143800">
    <property type="entry name" value="L28p-like"/>
    <property type="match status" value="1"/>
</dbReference>
<sequence>MAKECFVCKKTVVSGNQVSHSNKHSKRVWKPNLQRVKVVVEGTPLRVSVCTRCLRSGKVERA</sequence>
<evidence type="ECO:0000256" key="4">
    <source>
        <dbReference type="ARBA" id="ARBA00035174"/>
    </source>
</evidence>
<dbReference type="GO" id="GO:0005840">
    <property type="term" value="C:ribosome"/>
    <property type="evidence" value="ECO:0007669"/>
    <property type="project" value="UniProtKB-KW"/>
</dbReference>
<evidence type="ECO:0000256" key="1">
    <source>
        <dbReference type="ARBA" id="ARBA00008760"/>
    </source>
</evidence>
<evidence type="ECO:0000313" key="6">
    <source>
        <dbReference type="EMBL" id="MBC3887627.1"/>
    </source>
</evidence>
<dbReference type="RefSeq" id="WP_148566621.1">
    <property type="nucleotide sequence ID" value="NZ_RXYA01000005.1"/>
</dbReference>
<dbReference type="GO" id="GO:1990904">
    <property type="term" value="C:ribonucleoprotein complex"/>
    <property type="evidence" value="ECO:0007669"/>
    <property type="project" value="UniProtKB-KW"/>
</dbReference>
<dbReference type="OrthoDB" id="9805609at2"/>
<comment type="similarity">
    <text evidence="1 5">Belongs to the bacterial ribosomal protein bL28 family.</text>
</comment>
<dbReference type="EMBL" id="WJBD01000004">
    <property type="protein sequence ID" value="MBC3887627.1"/>
    <property type="molecule type" value="Genomic_DNA"/>
</dbReference>
<accession>A0A923HTW5</accession>
<dbReference type="PANTHER" id="PTHR39080">
    <property type="entry name" value="50S RIBOSOMAL PROTEIN L28"/>
    <property type="match status" value="1"/>
</dbReference>
<dbReference type="InterPro" id="IPR050096">
    <property type="entry name" value="Bacterial_rp_bL28"/>
</dbReference>
<dbReference type="NCBIfam" id="TIGR00009">
    <property type="entry name" value="L28"/>
    <property type="match status" value="1"/>
</dbReference>
<dbReference type="Pfam" id="PF00830">
    <property type="entry name" value="Ribosomal_L28"/>
    <property type="match status" value="1"/>
</dbReference>
<dbReference type="InterPro" id="IPR037147">
    <property type="entry name" value="Ribosomal_bL28_sf"/>
</dbReference>
<evidence type="ECO:0000256" key="3">
    <source>
        <dbReference type="ARBA" id="ARBA00023274"/>
    </source>
</evidence>
<reference evidence="6" key="2">
    <citation type="submission" date="2020-10" db="EMBL/GenBank/DDBJ databases">
        <title>Comparative genomics of the Acetobacterium genus.</title>
        <authorList>
            <person name="Marshall C."/>
            <person name="May H."/>
            <person name="Norman S."/>
        </authorList>
    </citation>
    <scope>NUCLEOTIDE SEQUENCE</scope>
    <source>
        <strain evidence="6">DER-2019</strain>
    </source>
</reference>
<reference evidence="6" key="1">
    <citation type="submission" date="2019-10" db="EMBL/GenBank/DDBJ databases">
        <authorList>
            <person name="Ross D.E."/>
            <person name="Gulliver D."/>
        </authorList>
    </citation>
    <scope>NUCLEOTIDE SEQUENCE</scope>
    <source>
        <strain evidence="6">DER-2019</strain>
    </source>
</reference>
<dbReference type="AlphaFoldDB" id="A0A923HTW5"/>
<name>A0A923HTW5_9FIRM</name>
<keyword evidence="2 5" id="KW-0689">Ribosomal protein</keyword>
<dbReference type="GO" id="GO:0006412">
    <property type="term" value="P:translation"/>
    <property type="evidence" value="ECO:0007669"/>
    <property type="project" value="UniProtKB-UniRule"/>
</dbReference>
<protein>
    <recommendedName>
        <fullName evidence="4 5">Large ribosomal subunit protein bL28</fullName>
    </recommendedName>
</protein>
<dbReference type="GO" id="GO:0003735">
    <property type="term" value="F:structural constituent of ribosome"/>
    <property type="evidence" value="ECO:0007669"/>
    <property type="project" value="InterPro"/>
</dbReference>
<dbReference type="Proteomes" id="UP000616595">
    <property type="component" value="Unassembled WGS sequence"/>
</dbReference>
<evidence type="ECO:0000313" key="7">
    <source>
        <dbReference type="Proteomes" id="UP000616595"/>
    </source>
</evidence>
<dbReference type="HAMAP" id="MF_00373">
    <property type="entry name" value="Ribosomal_bL28"/>
    <property type="match status" value="1"/>
</dbReference>
<dbReference type="Gene3D" id="2.30.170.40">
    <property type="entry name" value="Ribosomal protein L28/L24"/>
    <property type="match status" value="1"/>
</dbReference>
<comment type="caution">
    <text evidence="6">The sequence shown here is derived from an EMBL/GenBank/DDBJ whole genome shotgun (WGS) entry which is preliminary data.</text>
</comment>